<accession>A0AAJ1KXL4</accession>
<dbReference type="NCBIfam" id="NF011820">
    <property type="entry name" value="PRK15292.1"/>
    <property type="match status" value="1"/>
</dbReference>
<dbReference type="GO" id="GO:0009289">
    <property type="term" value="C:pilus"/>
    <property type="evidence" value="ECO:0007669"/>
    <property type="project" value="UniProtKB-SubCell"/>
</dbReference>
<dbReference type="PANTHER" id="PTHR33420">
    <property type="entry name" value="FIMBRIAL SUBUNIT ELFA-RELATED"/>
    <property type="match status" value="1"/>
</dbReference>
<keyword evidence="3 5" id="KW-0732">Signal</keyword>
<dbReference type="GO" id="GO:0043709">
    <property type="term" value="P:cell adhesion involved in single-species biofilm formation"/>
    <property type="evidence" value="ECO:0007669"/>
    <property type="project" value="TreeGrafter"/>
</dbReference>
<evidence type="ECO:0000259" key="6">
    <source>
        <dbReference type="Pfam" id="PF00419"/>
    </source>
</evidence>
<evidence type="ECO:0000256" key="1">
    <source>
        <dbReference type="ARBA" id="ARBA00004561"/>
    </source>
</evidence>
<reference evidence="7" key="1">
    <citation type="submission" date="2022-09" db="EMBL/GenBank/DDBJ databases">
        <title>Intensive care unit water sources are persistently colonized with multi-drug resistant bacteria and are the site of extensive horizontal gene transfer of antibiotic resistance genes.</title>
        <authorList>
            <person name="Diorio-Toth L."/>
        </authorList>
    </citation>
    <scope>NUCLEOTIDE SEQUENCE</scope>
    <source>
        <strain evidence="7">GD03918</strain>
    </source>
</reference>
<dbReference type="RefSeq" id="WP_279944895.1">
    <property type="nucleotide sequence ID" value="NZ_JAOCBF010000066.1"/>
</dbReference>
<organism evidence="7 8">
    <name type="scientific">Klebsiella michiganensis</name>
    <dbReference type="NCBI Taxonomy" id="1134687"/>
    <lineage>
        <taxon>Bacteria</taxon>
        <taxon>Pseudomonadati</taxon>
        <taxon>Pseudomonadota</taxon>
        <taxon>Gammaproteobacteria</taxon>
        <taxon>Enterobacterales</taxon>
        <taxon>Enterobacteriaceae</taxon>
        <taxon>Klebsiella/Raoultella group</taxon>
        <taxon>Klebsiella</taxon>
    </lineage>
</organism>
<feature type="signal peptide" evidence="5">
    <location>
        <begin position="1"/>
        <end position="19"/>
    </location>
</feature>
<keyword evidence="4" id="KW-0281">Fimbrium</keyword>
<dbReference type="InterPro" id="IPR000259">
    <property type="entry name" value="Adhesion_dom_fimbrial"/>
</dbReference>
<evidence type="ECO:0000313" key="8">
    <source>
        <dbReference type="Proteomes" id="UP001159937"/>
    </source>
</evidence>
<dbReference type="Gene3D" id="2.60.40.3310">
    <property type="match status" value="1"/>
</dbReference>
<proteinExistence type="inferred from homology"/>
<protein>
    <submittedName>
        <fullName evidence="7">Type 1 fimbrial protein</fullName>
    </submittedName>
</protein>
<dbReference type="Pfam" id="PF00419">
    <property type="entry name" value="Fimbrial"/>
    <property type="match status" value="1"/>
</dbReference>
<evidence type="ECO:0000256" key="5">
    <source>
        <dbReference type="SAM" id="SignalP"/>
    </source>
</evidence>
<dbReference type="Gene3D" id="2.60.40.1090">
    <property type="entry name" value="Fimbrial-type adhesion domain"/>
    <property type="match status" value="1"/>
</dbReference>
<gene>
    <name evidence="7" type="ORF">N5C89_28540</name>
</gene>
<evidence type="ECO:0000256" key="3">
    <source>
        <dbReference type="ARBA" id="ARBA00022729"/>
    </source>
</evidence>
<comment type="similarity">
    <text evidence="2">Belongs to the fimbrial protein family.</text>
</comment>
<dbReference type="PANTHER" id="PTHR33420:SF12">
    <property type="entry name" value="FIMBRIN-LIKE PROTEIN FIMI-RELATED"/>
    <property type="match status" value="1"/>
</dbReference>
<dbReference type="InterPro" id="IPR036937">
    <property type="entry name" value="Adhesion_dom_fimbrial_sf"/>
</dbReference>
<comment type="subcellular location">
    <subcellularLocation>
        <location evidence="1">Fimbrium</location>
    </subcellularLocation>
</comment>
<evidence type="ECO:0000256" key="2">
    <source>
        <dbReference type="ARBA" id="ARBA00006671"/>
    </source>
</evidence>
<dbReference type="SUPFAM" id="SSF49401">
    <property type="entry name" value="Bacterial adhesins"/>
    <property type="match status" value="1"/>
</dbReference>
<dbReference type="EMBL" id="JAOCBF010000066">
    <property type="protein sequence ID" value="MDH0966789.1"/>
    <property type="molecule type" value="Genomic_DNA"/>
</dbReference>
<evidence type="ECO:0000313" key="7">
    <source>
        <dbReference type="EMBL" id="MDH0966789.1"/>
    </source>
</evidence>
<dbReference type="InterPro" id="IPR050263">
    <property type="entry name" value="Bact_Fimbrial_Adh_Pro"/>
</dbReference>
<evidence type="ECO:0000256" key="4">
    <source>
        <dbReference type="ARBA" id="ARBA00023263"/>
    </source>
</evidence>
<comment type="caution">
    <text evidence="7">The sequence shown here is derived from an EMBL/GenBank/DDBJ whole genome shotgun (WGS) entry which is preliminary data.</text>
</comment>
<name>A0AAJ1KXL4_9ENTR</name>
<dbReference type="Proteomes" id="UP001159937">
    <property type="component" value="Unassembled WGS sequence"/>
</dbReference>
<feature type="chain" id="PRO_5042470711" evidence="5">
    <location>
        <begin position="20"/>
        <end position="379"/>
    </location>
</feature>
<dbReference type="InterPro" id="IPR008966">
    <property type="entry name" value="Adhesion_dom_sf"/>
</dbReference>
<dbReference type="AlphaFoldDB" id="A0AAJ1KXL4"/>
<sequence>MKTLILLLLACLLPAYSWACQTGANSGDIALTNLPPQILVNAGSYSAGTILYDSGQITHPTTSITDCRGWLYALFGWSSGNAGTLVGDNIYSTSVQGIGIRVKFWLNITGEYGGDNDDFNADYSVHHIGDADLYLGKPNGSFDDKASTYYAPTYQVQLVATGGAIASNSTLTLADPISTVSILDLDGTMAISQLHVTGSTKIQLTPMWCSVDSTALNFQMGSVKTSEFNLSNKAGSAQQTLTLTCEPGTFVAMRVTAPEAEGDNSDHTVIALTSGENVATGVGVQLNLYNTPLIVNNAIYRVFSESKRTTVTNPGSEASYTIFTDPDNPGGAAASNVLTFTANYYKTGSNVTPGTANASGTITFIYHKNPMLEVTGGSA</sequence>
<feature type="domain" description="Fimbrial-type adhesion" evidence="6">
    <location>
        <begin position="205"/>
        <end position="366"/>
    </location>
</feature>